<dbReference type="Proteomes" id="UP000499080">
    <property type="component" value="Unassembled WGS sequence"/>
</dbReference>
<gene>
    <name evidence="1" type="ORF">AVEN_64352_1</name>
</gene>
<dbReference type="EMBL" id="BGPR01000323">
    <property type="protein sequence ID" value="GBM13141.1"/>
    <property type="molecule type" value="Genomic_DNA"/>
</dbReference>
<accession>A0A4Y2D8X8</accession>
<dbReference type="AlphaFoldDB" id="A0A4Y2D8X8"/>
<proteinExistence type="predicted"/>
<keyword evidence="2" id="KW-1185">Reference proteome</keyword>
<sequence length="111" mass="12617">MNHTALPYHPGNQNDSRWNISSTEIGDIIAYHHATARPLPKAHHYYTPRGSEHPLAYSASGRKLISNFIKVFYLDYCGLVQIYIDVQKSGWAVITLRICPEMIFASTDLLQ</sequence>
<name>A0A4Y2D8X8_ARAVE</name>
<comment type="caution">
    <text evidence="1">The sequence shown here is derived from an EMBL/GenBank/DDBJ whole genome shotgun (WGS) entry which is preliminary data.</text>
</comment>
<evidence type="ECO:0000313" key="1">
    <source>
        <dbReference type="EMBL" id="GBM13141.1"/>
    </source>
</evidence>
<evidence type="ECO:0000313" key="2">
    <source>
        <dbReference type="Proteomes" id="UP000499080"/>
    </source>
</evidence>
<reference evidence="1 2" key="1">
    <citation type="journal article" date="2019" name="Sci. Rep.">
        <title>Orb-weaving spider Araneus ventricosus genome elucidates the spidroin gene catalogue.</title>
        <authorList>
            <person name="Kono N."/>
            <person name="Nakamura H."/>
            <person name="Ohtoshi R."/>
            <person name="Moran D.A.P."/>
            <person name="Shinohara A."/>
            <person name="Yoshida Y."/>
            <person name="Fujiwara M."/>
            <person name="Mori M."/>
            <person name="Tomita M."/>
            <person name="Arakawa K."/>
        </authorList>
    </citation>
    <scope>NUCLEOTIDE SEQUENCE [LARGE SCALE GENOMIC DNA]</scope>
</reference>
<organism evidence="1 2">
    <name type="scientific">Araneus ventricosus</name>
    <name type="common">Orbweaver spider</name>
    <name type="synonym">Epeira ventricosa</name>
    <dbReference type="NCBI Taxonomy" id="182803"/>
    <lineage>
        <taxon>Eukaryota</taxon>
        <taxon>Metazoa</taxon>
        <taxon>Ecdysozoa</taxon>
        <taxon>Arthropoda</taxon>
        <taxon>Chelicerata</taxon>
        <taxon>Arachnida</taxon>
        <taxon>Araneae</taxon>
        <taxon>Araneomorphae</taxon>
        <taxon>Entelegynae</taxon>
        <taxon>Araneoidea</taxon>
        <taxon>Araneidae</taxon>
        <taxon>Araneus</taxon>
    </lineage>
</organism>
<protein>
    <submittedName>
        <fullName evidence="1">Uncharacterized protein</fullName>
    </submittedName>
</protein>